<accession>A0A812V4E6</accession>
<proteinExistence type="predicted"/>
<evidence type="ECO:0000256" key="1">
    <source>
        <dbReference type="ARBA" id="ARBA00022737"/>
    </source>
</evidence>
<reference evidence="4" key="1">
    <citation type="submission" date="2021-02" db="EMBL/GenBank/DDBJ databases">
        <authorList>
            <person name="Dougan E. K."/>
            <person name="Rhodes N."/>
            <person name="Thang M."/>
            <person name="Chan C."/>
        </authorList>
    </citation>
    <scope>NUCLEOTIDE SEQUENCE</scope>
</reference>
<keyword evidence="1" id="KW-0677">Repeat</keyword>
<dbReference type="Proteomes" id="UP000604046">
    <property type="component" value="Unassembled WGS sequence"/>
</dbReference>
<comment type="caution">
    <text evidence="4">The sequence shown here is derived from an EMBL/GenBank/DDBJ whole genome shotgun (WGS) entry which is preliminary data.</text>
</comment>
<sequence>MTQMAGAGPGFLIAMNRCQNGRQLLELLDELGYVDAGDAILDAIREAGLESKVNLGKKCNGLMEISDEVVLDLGADDLSNVLCKLRARDGFTDAEMRELKEAFRMQMSGMCEEISSPAIQKALRWLGHSYAFEVVQHFVGELDVDFDGRLDFTLFVKLIRKCRDLERRAASAAFHRLDVAALGVLDDAKQCQAFASLGCLDSRGNPPPRSLSECSAADLPTFLNIVQRYKFSTSRLHELRLNAGYSEPELAALRTHFLRFDKDGNGVLRRSELVQLIEVLFPRHASLPEFRPYFMQLLGYADADKSDSLDFTEFVRMIRKISDHEEEHKYESFNKTLSQLRFSAKEAAEFRGLFLQADQSGTCMLSFADVKAMIAGCCILDVEQSQKLLGFCRSAVENSNDLTSGLEQVNFLAFLHIMRDVIDAGWVHTII</sequence>
<dbReference type="SMART" id="SM00054">
    <property type="entry name" value="EFh"/>
    <property type="match status" value="4"/>
</dbReference>
<feature type="domain" description="EF-hand" evidence="3">
    <location>
        <begin position="248"/>
        <end position="283"/>
    </location>
</feature>
<evidence type="ECO:0000259" key="3">
    <source>
        <dbReference type="PROSITE" id="PS50222"/>
    </source>
</evidence>
<evidence type="ECO:0000313" key="4">
    <source>
        <dbReference type="EMBL" id="CAE7605573.1"/>
    </source>
</evidence>
<dbReference type="Pfam" id="PF13499">
    <property type="entry name" value="EF-hand_7"/>
    <property type="match status" value="1"/>
</dbReference>
<keyword evidence="2" id="KW-0106">Calcium</keyword>
<keyword evidence="5" id="KW-1185">Reference proteome</keyword>
<dbReference type="OrthoDB" id="26525at2759"/>
<evidence type="ECO:0000256" key="2">
    <source>
        <dbReference type="ARBA" id="ARBA00022837"/>
    </source>
</evidence>
<dbReference type="InterPro" id="IPR018247">
    <property type="entry name" value="EF_Hand_1_Ca_BS"/>
</dbReference>
<dbReference type="InterPro" id="IPR050145">
    <property type="entry name" value="Centrin_CML-like"/>
</dbReference>
<dbReference type="PROSITE" id="PS00018">
    <property type="entry name" value="EF_HAND_1"/>
    <property type="match status" value="1"/>
</dbReference>
<name>A0A812V4E6_9DINO</name>
<dbReference type="PANTHER" id="PTHR23050">
    <property type="entry name" value="CALCIUM BINDING PROTEIN"/>
    <property type="match status" value="1"/>
</dbReference>
<protein>
    <submittedName>
        <fullName evidence="4">CbpM protein</fullName>
    </submittedName>
</protein>
<gene>
    <name evidence="4" type="primary">cbpM</name>
    <name evidence="4" type="ORF">SNAT2548_LOCUS34442</name>
</gene>
<dbReference type="SUPFAM" id="SSF47473">
    <property type="entry name" value="EF-hand"/>
    <property type="match status" value="2"/>
</dbReference>
<evidence type="ECO:0000313" key="5">
    <source>
        <dbReference type="Proteomes" id="UP000604046"/>
    </source>
</evidence>
<dbReference type="InterPro" id="IPR011992">
    <property type="entry name" value="EF-hand-dom_pair"/>
</dbReference>
<dbReference type="AlphaFoldDB" id="A0A812V4E6"/>
<organism evidence="4 5">
    <name type="scientific">Symbiodinium natans</name>
    <dbReference type="NCBI Taxonomy" id="878477"/>
    <lineage>
        <taxon>Eukaryota</taxon>
        <taxon>Sar</taxon>
        <taxon>Alveolata</taxon>
        <taxon>Dinophyceae</taxon>
        <taxon>Suessiales</taxon>
        <taxon>Symbiodiniaceae</taxon>
        <taxon>Symbiodinium</taxon>
    </lineage>
</organism>
<dbReference type="EMBL" id="CAJNDS010002809">
    <property type="protein sequence ID" value="CAE7605573.1"/>
    <property type="molecule type" value="Genomic_DNA"/>
</dbReference>
<dbReference type="PROSITE" id="PS50222">
    <property type="entry name" value="EF_HAND_2"/>
    <property type="match status" value="1"/>
</dbReference>
<dbReference type="Gene3D" id="1.10.238.10">
    <property type="entry name" value="EF-hand"/>
    <property type="match status" value="2"/>
</dbReference>
<dbReference type="GO" id="GO:0005509">
    <property type="term" value="F:calcium ion binding"/>
    <property type="evidence" value="ECO:0007669"/>
    <property type="project" value="InterPro"/>
</dbReference>
<dbReference type="InterPro" id="IPR002048">
    <property type="entry name" value="EF_hand_dom"/>
</dbReference>